<evidence type="ECO:0000313" key="3">
    <source>
        <dbReference type="Proteomes" id="UP001153269"/>
    </source>
</evidence>
<protein>
    <submittedName>
        <fullName evidence="2">Uncharacterized protein</fullName>
    </submittedName>
</protein>
<dbReference type="EMBL" id="CADEAL010003824">
    <property type="protein sequence ID" value="CAB1445923.1"/>
    <property type="molecule type" value="Genomic_DNA"/>
</dbReference>
<reference evidence="2" key="1">
    <citation type="submission" date="2020-03" db="EMBL/GenBank/DDBJ databases">
        <authorList>
            <person name="Weist P."/>
        </authorList>
    </citation>
    <scope>NUCLEOTIDE SEQUENCE</scope>
</reference>
<feature type="region of interest" description="Disordered" evidence="1">
    <location>
        <begin position="76"/>
        <end position="121"/>
    </location>
</feature>
<dbReference type="AlphaFoldDB" id="A0A9N7VAK8"/>
<evidence type="ECO:0000313" key="2">
    <source>
        <dbReference type="EMBL" id="CAB1445923.1"/>
    </source>
</evidence>
<proteinExistence type="predicted"/>
<keyword evidence="3" id="KW-1185">Reference proteome</keyword>
<organism evidence="2 3">
    <name type="scientific">Pleuronectes platessa</name>
    <name type="common">European plaice</name>
    <dbReference type="NCBI Taxonomy" id="8262"/>
    <lineage>
        <taxon>Eukaryota</taxon>
        <taxon>Metazoa</taxon>
        <taxon>Chordata</taxon>
        <taxon>Craniata</taxon>
        <taxon>Vertebrata</taxon>
        <taxon>Euteleostomi</taxon>
        <taxon>Actinopterygii</taxon>
        <taxon>Neopterygii</taxon>
        <taxon>Teleostei</taxon>
        <taxon>Neoteleostei</taxon>
        <taxon>Acanthomorphata</taxon>
        <taxon>Carangaria</taxon>
        <taxon>Pleuronectiformes</taxon>
        <taxon>Pleuronectoidei</taxon>
        <taxon>Pleuronectidae</taxon>
        <taxon>Pleuronectes</taxon>
    </lineage>
</organism>
<feature type="compositionally biased region" description="Polar residues" evidence="1">
    <location>
        <begin position="84"/>
        <end position="98"/>
    </location>
</feature>
<comment type="caution">
    <text evidence="2">The sequence shown here is derived from an EMBL/GenBank/DDBJ whole genome shotgun (WGS) entry which is preliminary data.</text>
</comment>
<gene>
    <name evidence="2" type="ORF">PLEPLA_LOCUS33667</name>
</gene>
<evidence type="ECO:0000256" key="1">
    <source>
        <dbReference type="SAM" id="MobiDB-lite"/>
    </source>
</evidence>
<dbReference type="Proteomes" id="UP001153269">
    <property type="component" value="Unassembled WGS sequence"/>
</dbReference>
<sequence length="121" mass="13556">MPPSFLLSFTPNHPGYHALISRSSVAERIIHHESIVNVGFVPVLSIIAPQPLITGTGTLIREELFYSPPLIQRTEDRGKWTVNPPGSLTHPDQTQTGQVKPIGRTDAHQHHQQRTDLQTWN</sequence>
<accession>A0A9N7VAK8</accession>
<name>A0A9N7VAK8_PLEPL</name>